<comment type="caution">
    <text evidence="3">The sequence shown here is derived from an EMBL/GenBank/DDBJ whole genome shotgun (WGS) entry which is preliminary data.</text>
</comment>
<accession>A0AAN7VE35</accession>
<dbReference type="Proteomes" id="UP001329430">
    <property type="component" value="Chromosome 3"/>
</dbReference>
<feature type="chain" id="PRO_5042883099" evidence="2">
    <location>
        <begin position="35"/>
        <end position="297"/>
    </location>
</feature>
<dbReference type="PROSITE" id="PS51155">
    <property type="entry name" value="CHIT_BIND_RR_2"/>
    <property type="match status" value="1"/>
</dbReference>
<protein>
    <submittedName>
        <fullName evidence="3">Uncharacterized protein</fullName>
    </submittedName>
</protein>
<dbReference type="InterPro" id="IPR050468">
    <property type="entry name" value="Cuticle_Struct_Prot"/>
</dbReference>
<name>A0AAN7VE35_9COLE</name>
<dbReference type="EMBL" id="JAVRBK010000003">
    <property type="protein sequence ID" value="KAK5646590.1"/>
    <property type="molecule type" value="Genomic_DNA"/>
</dbReference>
<keyword evidence="1" id="KW-0193">Cuticle</keyword>
<evidence type="ECO:0000256" key="1">
    <source>
        <dbReference type="PROSITE-ProRule" id="PRU00497"/>
    </source>
</evidence>
<evidence type="ECO:0000256" key="2">
    <source>
        <dbReference type="SAM" id="SignalP"/>
    </source>
</evidence>
<evidence type="ECO:0000313" key="3">
    <source>
        <dbReference type="EMBL" id="KAK5646590.1"/>
    </source>
</evidence>
<dbReference type="Pfam" id="PF00379">
    <property type="entry name" value="Chitin_bind_4"/>
    <property type="match status" value="1"/>
</dbReference>
<reference evidence="3 4" key="1">
    <citation type="journal article" date="2024" name="Insects">
        <title>An Improved Chromosome-Level Genome Assembly of the Firefly Pyrocoelia pectoralis.</title>
        <authorList>
            <person name="Fu X."/>
            <person name="Meyer-Rochow V.B."/>
            <person name="Ballantyne L."/>
            <person name="Zhu X."/>
        </authorList>
    </citation>
    <scope>NUCLEOTIDE SEQUENCE [LARGE SCALE GENOMIC DNA]</scope>
    <source>
        <strain evidence="3">XCY_ONT2</strain>
    </source>
</reference>
<evidence type="ECO:0000313" key="4">
    <source>
        <dbReference type="Proteomes" id="UP001329430"/>
    </source>
</evidence>
<dbReference type="PANTHER" id="PTHR10380:SF200">
    <property type="entry name" value="CUTICULAR PROTEIN 49AB-RELATED"/>
    <property type="match status" value="1"/>
</dbReference>
<organism evidence="3 4">
    <name type="scientific">Pyrocoelia pectoralis</name>
    <dbReference type="NCBI Taxonomy" id="417401"/>
    <lineage>
        <taxon>Eukaryota</taxon>
        <taxon>Metazoa</taxon>
        <taxon>Ecdysozoa</taxon>
        <taxon>Arthropoda</taxon>
        <taxon>Hexapoda</taxon>
        <taxon>Insecta</taxon>
        <taxon>Pterygota</taxon>
        <taxon>Neoptera</taxon>
        <taxon>Endopterygota</taxon>
        <taxon>Coleoptera</taxon>
        <taxon>Polyphaga</taxon>
        <taxon>Elateriformia</taxon>
        <taxon>Elateroidea</taxon>
        <taxon>Lampyridae</taxon>
        <taxon>Lampyrinae</taxon>
        <taxon>Pyrocoelia</taxon>
    </lineage>
</organism>
<gene>
    <name evidence="3" type="ORF">RI129_005054</name>
</gene>
<dbReference type="GO" id="GO:0008010">
    <property type="term" value="F:structural constituent of chitin-based larval cuticle"/>
    <property type="evidence" value="ECO:0007669"/>
    <property type="project" value="TreeGrafter"/>
</dbReference>
<keyword evidence="2" id="KW-0732">Signal</keyword>
<feature type="signal peptide" evidence="2">
    <location>
        <begin position="1"/>
        <end position="34"/>
    </location>
</feature>
<dbReference type="InterPro" id="IPR000618">
    <property type="entry name" value="Insect_cuticle"/>
</dbReference>
<sequence>MKMVQLLKKVERRHHSTMKVLFFIFLMVLANSQAKPQYRENLGQYVPDNSGQYVHDDSGRYIPDHSGDYIADGLGGYAHDGTGGYKSDGSGNYNGEDFSKFQRRSDFGSYNSGSRNFANSFTDKTSYKAEESKYNKISSANLLGAGSTVSRQTVKPTNLISSDDRAYGNLASAASPIGAASKLSGSTYDRYPNSNGKWKILRQGENIDTDGYHWEYETENKIIAEESGKLANKGTDKEAMRAKGFYQYMGPDNVPYSVTYTADENGFVPVGSHLPTPPPIPVEILKALDYLRSLGKL</sequence>
<dbReference type="GO" id="GO:0062129">
    <property type="term" value="C:chitin-based extracellular matrix"/>
    <property type="evidence" value="ECO:0007669"/>
    <property type="project" value="TreeGrafter"/>
</dbReference>
<proteinExistence type="predicted"/>
<dbReference type="AlphaFoldDB" id="A0AAN7VE35"/>
<dbReference type="PANTHER" id="PTHR10380">
    <property type="entry name" value="CUTICLE PROTEIN"/>
    <property type="match status" value="1"/>
</dbReference>
<keyword evidence="4" id="KW-1185">Reference proteome</keyword>